<dbReference type="InterPro" id="IPR029058">
    <property type="entry name" value="AB_hydrolase_fold"/>
</dbReference>
<feature type="domain" description="AB hydrolase-1" evidence="1">
    <location>
        <begin position="41"/>
        <end position="282"/>
    </location>
</feature>
<name>A0ABZ2U979_9ACTN</name>
<dbReference type="Proteomes" id="UP001479933">
    <property type="component" value="Chromosome"/>
</dbReference>
<keyword evidence="3" id="KW-1185">Reference proteome</keyword>
<dbReference type="GO" id="GO:0016787">
    <property type="term" value="F:hydrolase activity"/>
    <property type="evidence" value="ECO:0007669"/>
    <property type="project" value="UniProtKB-KW"/>
</dbReference>
<evidence type="ECO:0000313" key="3">
    <source>
        <dbReference type="Proteomes" id="UP001479933"/>
    </source>
</evidence>
<dbReference type="InterPro" id="IPR050228">
    <property type="entry name" value="Carboxylesterase_BioH"/>
</dbReference>
<dbReference type="RefSeq" id="WP_169802420.1">
    <property type="nucleotide sequence ID" value="NZ_CP136137.1"/>
</dbReference>
<keyword evidence="2" id="KW-0378">Hydrolase</keyword>
<organism evidence="2 3">
    <name type="scientific">Gordonia hydrophobica</name>
    <dbReference type="NCBI Taxonomy" id="40516"/>
    <lineage>
        <taxon>Bacteria</taxon>
        <taxon>Bacillati</taxon>
        <taxon>Actinomycetota</taxon>
        <taxon>Actinomycetes</taxon>
        <taxon>Mycobacteriales</taxon>
        <taxon>Gordoniaceae</taxon>
        <taxon>Gordonia</taxon>
    </lineage>
</organism>
<proteinExistence type="predicted"/>
<dbReference type="PANTHER" id="PTHR43194:SF2">
    <property type="entry name" value="PEROXISOMAL MEMBRANE PROTEIN LPX1"/>
    <property type="match status" value="1"/>
</dbReference>
<gene>
    <name evidence="2" type="ORF">RVF87_09720</name>
</gene>
<evidence type="ECO:0000313" key="2">
    <source>
        <dbReference type="EMBL" id="WYY09309.1"/>
    </source>
</evidence>
<dbReference type="Pfam" id="PF12697">
    <property type="entry name" value="Abhydrolase_6"/>
    <property type="match status" value="1"/>
</dbReference>
<reference evidence="2 3" key="1">
    <citation type="journal article" date="2023" name="Virus Evol.">
        <title>Computational host range prediction-The good, the bad, and the ugly.</title>
        <authorList>
            <person name="Howell A.A."/>
            <person name="Versoza C.J."/>
            <person name="Pfeifer S.P."/>
        </authorList>
    </citation>
    <scope>NUCLEOTIDE SEQUENCE [LARGE SCALE GENOMIC DNA]</scope>
    <source>
        <strain evidence="2 3">1610/1b</strain>
    </source>
</reference>
<dbReference type="InterPro" id="IPR000073">
    <property type="entry name" value="AB_hydrolase_1"/>
</dbReference>
<evidence type="ECO:0000259" key="1">
    <source>
        <dbReference type="Pfam" id="PF12697"/>
    </source>
</evidence>
<protein>
    <submittedName>
        <fullName evidence="2">Alpha/beta hydrolase</fullName>
    </submittedName>
</protein>
<dbReference type="PRINTS" id="PR00111">
    <property type="entry name" value="ABHYDROLASE"/>
</dbReference>
<dbReference type="EMBL" id="CP136137">
    <property type="protein sequence ID" value="WYY09309.1"/>
    <property type="molecule type" value="Genomic_DNA"/>
</dbReference>
<dbReference type="SUPFAM" id="SSF53474">
    <property type="entry name" value="alpha/beta-Hydrolases"/>
    <property type="match status" value="1"/>
</dbReference>
<dbReference type="Gene3D" id="3.40.50.1820">
    <property type="entry name" value="alpha/beta hydrolase"/>
    <property type="match status" value="1"/>
</dbReference>
<sequence length="302" mass="32845">MESPQASVRYDFPIRIVDGQADHLSAFFTAARGRRTGILQILVHGVSYDHRYWDAGRINGVDYSYANYMAAQGFDVLAVDLPGVGASSRTNGGSVTIDVVVDALSGLIGRLREGPDPLGREFAHICLVGHSMGAALSVCTQAATRSADSVIVTGTGFSPIPSGSGWPDGTREKLLTADYALVPPELRRTYYHFAQTDPAVFDFDNRELRTPLPSSLWEDCIRLRANPNGVAGRVDCPVYLQLGGDDPIMPGAYAEQEGREYAASAEIVTESIPDIGHCFNLHLNHEASWRAIVRYLQRHVPA</sequence>
<dbReference type="PANTHER" id="PTHR43194">
    <property type="entry name" value="HYDROLASE ALPHA/BETA FOLD FAMILY"/>
    <property type="match status" value="1"/>
</dbReference>
<accession>A0ABZ2U979</accession>